<dbReference type="RefSeq" id="WP_203078850.1">
    <property type="nucleotide sequence ID" value="NZ_JAENHO010000031.1"/>
</dbReference>
<dbReference type="PANTHER" id="PTHR12526">
    <property type="entry name" value="GLYCOSYLTRANSFERASE"/>
    <property type="match status" value="1"/>
</dbReference>
<evidence type="ECO:0000313" key="2">
    <source>
        <dbReference type="Proteomes" id="UP000598996"/>
    </source>
</evidence>
<dbReference type="Proteomes" id="UP000598996">
    <property type="component" value="Unassembled WGS sequence"/>
</dbReference>
<comment type="caution">
    <text evidence="1">The sequence shown here is derived from an EMBL/GenBank/DDBJ whole genome shotgun (WGS) entry which is preliminary data.</text>
</comment>
<protein>
    <submittedName>
        <fullName evidence="1">Glycosyltransferase</fullName>
    </submittedName>
</protein>
<keyword evidence="2" id="KW-1185">Reference proteome</keyword>
<organism evidence="1 2">
    <name type="scientific">Paractinoplanes lichenicola</name>
    <dbReference type="NCBI Taxonomy" id="2802976"/>
    <lineage>
        <taxon>Bacteria</taxon>
        <taxon>Bacillati</taxon>
        <taxon>Actinomycetota</taxon>
        <taxon>Actinomycetes</taxon>
        <taxon>Micromonosporales</taxon>
        <taxon>Micromonosporaceae</taxon>
        <taxon>Paractinoplanes</taxon>
    </lineage>
</organism>
<evidence type="ECO:0000313" key="1">
    <source>
        <dbReference type="EMBL" id="MBL7262305.1"/>
    </source>
</evidence>
<sequence length="380" mass="40873">MRILVVACRFPEAGGKGDALRSFAFVRELASRHDVTVVTPSRPSSRKAEAALREHAVVEIRPTRALKRVFGAGKAALRGRPGQVGWMMPSDAWASIRALAPGHDVALAVTVRSIRGPLGIPTVLDHVDALSLNMRRRGDGPESPLRRFAARREALALARYERRAARWVDAQVVTDREDAGELPSHPDVTVIPAAWDGTIADVDGADRDTDVIFTGNMDYPPNRVAAEWLAHEIVPALRRRRPEARVMVVGRGAARLRLDGVEVASDVPNLADYLARAQVAVVPLRGLGTGSPNKLLEAAAGGAAVVATSWAGARFDVPCLIADDAEEFAAGIDRLLGNDAERDDLARRARRAIEDYSVARTVKRLETVLAGAAAAKSTSR</sequence>
<reference evidence="1 2" key="1">
    <citation type="submission" date="2021-01" db="EMBL/GenBank/DDBJ databases">
        <title>Actinoplanes sp. nov. LDG1-01 isolated from lichen.</title>
        <authorList>
            <person name="Saeng-In P."/>
            <person name="Phongsopitanun W."/>
            <person name="Kanchanasin P."/>
            <person name="Yuki M."/>
            <person name="Kudo T."/>
            <person name="Ohkuma M."/>
            <person name="Tanasupawat S."/>
        </authorList>
    </citation>
    <scope>NUCLEOTIDE SEQUENCE [LARGE SCALE GENOMIC DNA]</scope>
    <source>
        <strain evidence="1 2">LDG1-01</strain>
    </source>
</reference>
<proteinExistence type="predicted"/>
<dbReference type="PANTHER" id="PTHR12526:SF600">
    <property type="entry name" value="GLYCOSYL TRANSFERASE GROUP 1"/>
    <property type="match status" value="1"/>
</dbReference>
<dbReference type="Gene3D" id="3.40.50.2000">
    <property type="entry name" value="Glycogen Phosphorylase B"/>
    <property type="match status" value="2"/>
</dbReference>
<accession>A0ABS1W6F3</accession>
<dbReference type="EMBL" id="JAENHO010000031">
    <property type="protein sequence ID" value="MBL7262305.1"/>
    <property type="molecule type" value="Genomic_DNA"/>
</dbReference>
<name>A0ABS1W6F3_9ACTN</name>
<dbReference type="Pfam" id="PF13692">
    <property type="entry name" value="Glyco_trans_1_4"/>
    <property type="match status" value="1"/>
</dbReference>
<gene>
    <name evidence="1" type="ORF">JKJ07_49355</name>
</gene>
<dbReference type="SUPFAM" id="SSF53756">
    <property type="entry name" value="UDP-Glycosyltransferase/glycogen phosphorylase"/>
    <property type="match status" value="1"/>
</dbReference>